<dbReference type="RefSeq" id="WP_321544508.1">
    <property type="nucleotide sequence ID" value="NZ_JAXIVS010000002.1"/>
</dbReference>
<evidence type="ECO:0000313" key="3">
    <source>
        <dbReference type="EMBL" id="MDY7225778.1"/>
    </source>
</evidence>
<feature type="region of interest" description="Disordered" evidence="1">
    <location>
        <begin position="92"/>
        <end position="132"/>
    </location>
</feature>
<dbReference type="InterPro" id="IPR041657">
    <property type="entry name" value="HTH_17"/>
</dbReference>
<dbReference type="EMBL" id="JAXIVS010000002">
    <property type="protein sequence ID" value="MDY7225778.1"/>
    <property type="molecule type" value="Genomic_DNA"/>
</dbReference>
<protein>
    <submittedName>
        <fullName evidence="3">Helix-turn-helix domain-containing protein</fullName>
    </submittedName>
</protein>
<proteinExistence type="predicted"/>
<evidence type="ECO:0000259" key="2">
    <source>
        <dbReference type="Pfam" id="PF12728"/>
    </source>
</evidence>
<dbReference type="Proteomes" id="UP001291309">
    <property type="component" value="Unassembled WGS sequence"/>
</dbReference>
<comment type="caution">
    <text evidence="3">The sequence shown here is derived from an EMBL/GenBank/DDBJ whole genome shotgun (WGS) entry which is preliminary data.</text>
</comment>
<evidence type="ECO:0000313" key="4">
    <source>
        <dbReference type="Proteomes" id="UP001291309"/>
    </source>
</evidence>
<feature type="domain" description="Helix-turn-helix" evidence="2">
    <location>
        <begin position="47"/>
        <end position="96"/>
    </location>
</feature>
<name>A0ABU5GZ33_9BACT</name>
<evidence type="ECO:0000256" key="1">
    <source>
        <dbReference type="SAM" id="MobiDB-lite"/>
    </source>
</evidence>
<keyword evidence="4" id="KW-1185">Reference proteome</keyword>
<reference evidence="3 4" key="1">
    <citation type="submission" date="2023-12" db="EMBL/GenBank/DDBJ databases">
        <title>the genome sequence of Hyalangium sp. s54d21.</title>
        <authorList>
            <person name="Zhang X."/>
        </authorList>
    </citation>
    <scope>NUCLEOTIDE SEQUENCE [LARGE SCALE GENOMIC DNA]</scope>
    <source>
        <strain evidence="4">s54d21</strain>
    </source>
</reference>
<organism evidence="3 4">
    <name type="scientific">Hyalangium rubrum</name>
    <dbReference type="NCBI Taxonomy" id="3103134"/>
    <lineage>
        <taxon>Bacteria</taxon>
        <taxon>Pseudomonadati</taxon>
        <taxon>Myxococcota</taxon>
        <taxon>Myxococcia</taxon>
        <taxon>Myxococcales</taxon>
        <taxon>Cystobacterineae</taxon>
        <taxon>Archangiaceae</taxon>
        <taxon>Hyalangium</taxon>
    </lineage>
</organism>
<dbReference type="Pfam" id="PF12728">
    <property type="entry name" value="HTH_17"/>
    <property type="match status" value="1"/>
</dbReference>
<accession>A0ABU5GZ33</accession>
<gene>
    <name evidence="3" type="ORF">SYV04_05265</name>
</gene>
<sequence>MDADERAVEVNRLLLARLREGASSLVIPTLTVATVPTRRQRKAGAELLSKKAAAHLLGVDRATTLEKFIATGQIKTVEIDGRVRIPREEVERVINEGLPTAGPQRSKTRRASKASTFSHSESPGAEIRKLKF</sequence>